<evidence type="ECO:0000313" key="3">
    <source>
        <dbReference type="Proteomes" id="UP001203852"/>
    </source>
</evidence>
<proteinExistence type="predicted"/>
<keyword evidence="3" id="KW-1185">Reference proteome</keyword>
<keyword evidence="1" id="KW-0472">Membrane</keyword>
<dbReference type="Pfam" id="PF01501">
    <property type="entry name" value="Glyco_transf_8"/>
    <property type="match status" value="1"/>
</dbReference>
<reference evidence="2" key="1">
    <citation type="journal article" date="2022" name="bioRxiv">
        <title>Deciphering the potential niche of two novel black yeast fungi from a biological soil crust based on their genomes, phenotypes, and melanin regulation.</title>
        <authorList>
            <consortium name="DOE Joint Genome Institute"/>
            <person name="Carr E.C."/>
            <person name="Barton Q."/>
            <person name="Grambo S."/>
            <person name="Sullivan M."/>
            <person name="Renfro C.M."/>
            <person name="Kuo A."/>
            <person name="Pangilinan J."/>
            <person name="Lipzen A."/>
            <person name="Keymanesh K."/>
            <person name="Savage E."/>
            <person name="Barry K."/>
            <person name="Grigoriev I.V."/>
            <person name="Riekhof W.R."/>
            <person name="Harris S.S."/>
        </authorList>
    </citation>
    <scope>NUCLEOTIDE SEQUENCE</scope>
    <source>
        <strain evidence="2">JF 03-4F</strain>
    </source>
</reference>
<comment type="caution">
    <text evidence="2">The sequence shown here is derived from an EMBL/GenBank/DDBJ whole genome shotgun (WGS) entry which is preliminary data.</text>
</comment>
<gene>
    <name evidence="2" type="ORF">EDD36DRAFT_419062</name>
</gene>
<accession>A0AAN6DUN6</accession>
<evidence type="ECO:0000313" key="2">
    <source>
        <dbReference type="EMBL" id="KAI1612911.1"/>
    </source>
</evidence>
<keyword evidence="1" id="KW-1133">Transmembrane helix</keyword>
<keyword evidence="2" id="KW-0808">Transferase</keyword>
<keyword evidence="1" id="KW-0812">Transmembrane</keyword>
<dbReference type="InterPro" id="IPR002495">
    <property type="entry name" value="Glyco_trans_8"/>
</dbReference>
<dbReference type="GO" id="GO:0016757">
    <property type="term" value="F:glycosyltransferase activity"/>
    <property type="evidence" value="ECO:0007669"/>
    <property type="project" value="InterPro"/>
</dbReference>
<organism evidence="2 3">
    <name type="scientific">Exophiala viscosa</name>
    <dbReference type="NCBI Taxonomy" id="2486360"/>
    <lineage>
        <taxon>Eukaryota</taxon>
        <taxon>Fungi</taxon>
        <taxon>Dikarya</taxon>
        <taxon>Ascomycota</taxon>
        <taxon>Pezizomycotina</taxon>
        <taxon>Eurotiomycetes</taxon>
        <taxon>Chaetothyriomycetidae</taxon>
        <taxon>Chaetothyriales</taxon>
        <taxon>Herpotrichiellaceae</taxon>
        <taxon>Exophiala</taxon>
    </lineage>
</organism>
<dbReference type="EMBL" id="MU404354">
    <property type="protein sequence ID" value="KAI1612911.1"/>
    <property type="molecule type" value="Genomic_DNA"/>
</dbReference>
<name>A0AAN6DUN6_9EURO</name>
<dbReference type="SUPFAM" id="SSF53448">
    <property type="entry name" value="Nucleotide-diphospho-sugar transferases"/>
    <property type="match status" value="1"/>
</dbReference>
<protein>
    <submittedName>
        <fullName evidence="2">Nucleotide-diphospho-sugar transferase</fullName>
    </submittedName>
</protein>
<evidence type="ECO:0000256" key="1">
    <source>
        <dbReference type="SAM" id="Phobius"/>
    </source>
</evidence>
<dbReference type="Gene3D" id="3.90.550.10">
    <property type="entry name" value="Spore Coat Polysaccharide Biosynthesis Protein SpsA, Chain A"/>
    <property type="match status" value="1"/>
</dbReference>
<dbReference type="InterPro" id="IPR050587">
    <property type="entry name" value="GNT1/Glycosyltrans_8"/>
</dbReference>
<dbReference type="AlphaFoldDB" id="A0AAN6DUN6"/>
<sequence>MKGRCEYVLLALALVITLILISFNFDSLPSLPSIRGSSEHGTTVSKKYAVVSETFSDDYVPGALVLAHSLRRHNSKSGSLPFDLILVTFASEQYKNGAEKHLSPRALELLENAGWKIKVTDPIKQASFITPSRFKNNLSALRAFEHTEYESVAHIDSDCLILQDITEPFEYTKGATKFWAAEHYVKPNTRRFNSGVWFIKPSKETFDDIKNSRFNKANYDLNLNYPINNLLIKFFNYDRGLLPTAYNLGTNMLSSGKQDLEQWDATIEHARVIHYLEAKPWHKEACSALMDKERCEHAVRLWVNEWEMVKRELGVGKDDFPRAEWLF</sequence>
<feature type="transmembrane region" description="Helical" evidence="1">
    <location>
        <begin position="7"/>
        <end position="25"/>
    </location>
</feature>
<dbReference type="PANTHER" id="PTHR11183">
    <property type="entry name" value="GLYCOGENIN SUBFAMILY MEMBER"/>
    <property type="match status" value="1"/>
</dbReference>
<dbReference type="InterPro" id="IPR029044">
    <property type="entry name" value="Nucleotide-diphossugar_trans"/>
</dbReference>
<dbReference type="Proteomes" id="UP001203852">
    <property type="component" value="Unassembled WGS sequence"/>
</dbReference>